<reference evidence="3 4" key="1">
    <citation type="submission" date="2014-07" db="EMBL/GenBank/DDBJ databases">
        <title>Whole Genome Sequence of the Amycolatopsis methanolica 239.</title>
        <authorList>
            <person name="Tang B."/>
        </authorList>
    </citation>
    <scope>NUCLEOTIDE SEQUENCE [LARGE SCALE GENOMIC DNA]</scope>
    <source>
        <strain evidence="3 4">239</strain>
    </source>
</reference>
<evidence type="ECO:0008006" key="5">
    <source>
        <dbReference type="Google" id="ProtNLM"/>
    </source>
</evidence>
<dbReference type="Proteomes" id="UP000062973">
    <property type="component" value="Chromosome"/>
</dbReference>
<proteinExistence type="predicted"/>
<dbReference type="OrthoDB" id="7470921at2"/>
<dbReference type="STRING" id="1068978.AMETH_3179"/>
<dbReference type="InterPro" id="IPR022002">
    <property type="entry name" value="ChsH2_Znr"/>
</dbReference>
<dbReference type="RefSeq" id="WP_017987871.1">
    <property type="nucleotide sequence ID" value="NZ_AQUL01000002.1"/>
</dbReference>
<dbReference type="eggNOG" id="COG1545">
    <property type="taxonomic scope" value="Bacteria"/>
</dbReference>
<dbReference type="AlphaFoldDB" id="A0A076MW40"/>
<dbReference type="Pfam" id="PF01796">
    <property type="entry name" value="OB_ChsH2_C"/>
    <property type="match status" value="1"/>
</dbReference>
<evidence type="ECO:0000313" key="3">
    <source>
        <dbReference type="EMBL" id="AIJ23271.1"/>
    </source>
</evidence>
<keyword evidence="4" id="KW-1185">Reference proteome</keyword>
<dbReference type="Pfam" id="PF12172">
    <property type="entry name" value="zf-ChsH2"/>
    <property type="match status" value="1"/>
</dbReference>
<dbReference type="PANTHER" id="PTHR34075:SF5">
    <property type="entry name" value="BLR3430 PROTEIN"/>
    <property type="match status" value="1"/>
</dbReference>
<organism evidence="3 4">
    <name type="scientific">Amycolatopsis methanolica 239</name>
    <dbReference type="NCBI Taxonomy" id="1068978"/>
    <lineage>
        <taxon>Bacteria</taxon>
        <taxon>Bacillati</taxon>
        <taxon>Actinomycetota</taxon>
        <taxon>Actinomycetes</taxon>
        <taxon>Pseudonocardiales</taxon>
        <taxon>Pseudonocardiaceae</taxon>
        <taxon>Amycolatopsis</taxon>
        <taxon>Amycolatopsis methanolica group</taxon>
    </lineage>
</organism>
<dbReference type="InterPro" id="IPR002878">
    <property type="entry name" value="ChsH2_C"/>
</dbReference>
<feature type="domain" description="ChsH2 rubredoxin-like zinc ribbon" evidence="2">
    <location>
        <begin position="20"/>
        <end position="52"/>
    </location>
</feature>
<gene>
    <name evidence="3" type="ORF">AMETH_3179</name>
</gene>
<dbReference type="InterPro" id="IPR012340">
    <property type="entry name" value="NA-bd_OB-fold"/>
</dbReference>
<dbReference type="InterPro" id="IPR052513">
    <property type="entry name" value="Thioester_dehydratase-like"/>
</dbReference>
<evidence type="ECO:0000259" key="1">
    <source>
        <dbReference type="Pfam" id="PF01796"/>
    </source>
</evidence>
<accession>A0A076MW40</accession>
<protein>
    <recommendedName>
        <fullName evidence="5">DUF35 domain-containing protein</fullName>
    </recommendedName>
</protein>
<dbReference type="Gene3D" id="6.10.30.10">
    <property type="match status" value="1"/>
</dbReference>
<evidence type="ECO:0000259" key="2">
    <source>
        <dbReference type="Pfam" id="PF12172"/>
    </source>
</evidence>
<dbReference type="KEGG" id="amq:AMETH_3179"/>
<sequence>MTGERNAAVEFGRRVDAPYWSGLAEGELRIQRCTSCRRWAWPADWRCPGCGSYDLGWEAVEPVGTVFSRIRTHYPFVPAYADLVPYDNVLVELPQAGGARLIGLLTGGGARIGDRVRGTFVAASERTAGLPVLTWTKES</sequence>
<name>A0A076MW40_AMYME</name>
<dbReference type="SUPFAM" id="SSF50249">
    <property type="entry name" value="Nucleic acid-binding proteins"/>
    <property type="match status" value="1"/>
</dbReference>
<dbReference type="PANTHER" id="PTHR34075">
    <property type="entry name" value="BLR3430 PROTEIN"/>
    <property type="match status" value="1"/>
</dbReference>
<dbReference type="EMBL" id="CP009110">
    <property type="protein sequence ID" value="AIJ23271.1"/>
    <property type="molecule type" value="Genomic_DNA"/>
</dbReference>
<evidence type="ECO:0000313" key="4">
    <source>
        <dbReference type="Proteomes" id="UP000062973"/>
    </source>
</evidence>
<dbReference type="HOGENOM" id="CLU_119412_0_1_11"/>
<dbReference type="PATRIC" id="fig|1068978.7.peg.3397"/>
<feature type="domain" description="ChsH2 C-terminal OB-fold" evidence="1">
    <location>
        <begin position="57"/>
        <end position="120"/>
    </location>
</feature>